<dbReference type="STRING" id="1469647.BC351_28005"/>
<dbReference type="OrthoDB" id="2587424at2"/>
<dbReference type="AlphaFoldDB" id="A0A1V4HHT9"/>
<dbReference type="Gene3D" id="1.20.120.520">
    <property type="entry name" value="nmb1532 protein domain like"/>
    <property type="match status" value="1"/>
</dbReference>
<dbReference type="RefSeq" id="WP_079414250.1">
    <property type="nucleotide sequence ID" value="NZ_MBTG01000016.1"/>
</dbReference>
<reference evidence="3" key="1">
    <citation type="submission" date="2016-07" db="EMBL/GenBank/DDBJ databases">
        <authorList>
            <person name="Florea S."/>
            <person name="Webb J.S."/>
            <person name="Jaromczyk J."/>
            <person name="Schardl C.L."/>
        </authorList>
    </citation>
    <scope>NUCLEOTIDE SEQUENCE [LARGE SCALE GENOMIC DNA]</scope>
    <source>
        <strain evidence="3">CY1</strain>
    </source>
</reference>
<dbReference type="Pfam" id="PF01814">
    <property type="entry name" value="Hemerythrin"/>
    <property type="match status" value="1"/>
</dbReference>
<dbReference type="Proteomes" id="UP000190626">
    <property type="component" value="Unassembled WGS sequence"/>
</dbReference>
<feature type="domain" description="Hemerythrin-like" evidence="1">
    <location>
        <begin position="24"/>
        <end position="167"/>
    </location>
</feature>
<protein>
    <recommendedName>
        <fullName evidence="1">Hemerythrin-like domain-containing protein</fullName>
    </recommendedName>
</protein>
<comment type="caution">
    <text evidence="2">The sequence shown here is derived from an EMBL/GenBank/DDBJ whole genome shotgun (WGS) entry which is preliminary data.</text>
</comment>
<evidence type="ECO:0000313" key="3">
    <source>
        <dbReference type="Proteomes" id="UP000190626"/>
    </source>
</evidence>
<proteinExistence type="predicted"/>
<organism evidence="2 3">
    <name type="scientific">Paenibacillus ferrarius</name>
    <dbReference type="NCBI Taxonomy" id="1469647"/>
    <lineage>
        <taxon>Bacteria</taxon>
        <taxon>Bacillati</taxon>
        <taxon>Bacillota</taxon>
        <taxon>Bacilli</taxon>
        <taxon>Bacillales</taxon>
        <taxon>Paenibacillaceae</taxon>
        <taxon>Paenibacillus</taxon>
    </lineage>
</organism>
<sequence>MAIYTAGYASGIASSNPAELAYATDRLKEEHEALREKLRMIEHSAKELILIDDLAKGIQLVHALKELSDQFMDELEQHAGWEEKELFPFLFTYFDRQPQPSMMPSFWVLEKDHQLGLSFIQSFQEAILDVGSFVVKKQLADAAAHLVQACLILNDHITMEEQLIFPLTENVLTDLESFFS</sequence>
<dbReference type="EMBL" id="MBTG01000016">
    <property type="protein sequence ID" value="OPH56348.1"/>
    <property type="molecule type" value="Genomic_DNA"/>
</dbReference>
<keyword evidence="3" id="KW-1185">Reference proteome</keyword>
<name>A0A1V4HHT9_9BACL</name>
<accession>A0A1V4HHT9</accession>
<evidence type="ECO:0000259" key="1">
    <source>
        <dbReference type="Pfam" id="PF01814"/>
    </source>
</evidence>
<evidence type="ECO:0000313" key="2">
    <source>
        <dbReference type="EMBL" id="OPH56348.1"/>
    </source>
</evidence>
<gene>
    <name evidence="2" type="ORF">BC351_28005</name>
</gene>
<dbReference type="InterPro" id="IPR012312">
    <property type="entry name" value="Hemerythrin-like"/>
</dbReference>